<feature type="short sequence motif" description="TonB C-terminal box" evidence="10">
    <location>
        <begin position="874"/>
        <end position="891"/>
    </location>
</feature>
<dbReference type="PROSITE" id="PS52016">
    <property type="entry name" value="TONB_DEPENDENT_REC_3"/>
    <property type="match status" value="1"/>
</dbReference>
<organism evidence="15 16">
    <name type="scientific">Tahibacter soli</name>
    <dbReference type="NCBI Taxonomy" id="2983605"/>
    <lineage>
        <taxon>Bacteria</taxon>
        <taxon>Pseudomonadati</taxon>
        <taxon>Pseudomonadota</taxon>
        <taxon>Gammaproteobacteria</taxon>
        <taxon>Lysobacterales</taxon>
        <taxon>Rhodanobacteraceae</taxon>
        <taxon>Tahibacter</taxon>
    </lineage>
</organism>
<evidence type="ECO:0000256" key="10">
    <source>
        <dbReference type="PROSITE-ProRule" id="PRU10144"/>
    </source>
</evidence>
<protein>
    <submittedName>
        <fullName evidence="15">TonB-dependent receptor</fullName>
    </submittedName>
</protein>
<dbReference type="InterPro" id="IPR039426">
    <property type="entry name" value="TonB-dep_rcpt-like"/>
</dbReference>
<reference evidence="15" key="1">
    <citation type="submission" date="2023-02" db="EMBL/GenBank/DDBJ databases">
        <title>Tahibacter soli sp. nov. isolated from soil.</title>
        <authorList>
            <person name="Baek J.H."/>
            <person name="Lee J.K."/>
            <person name="Choi D.G."/>
            <person name="Jeon C.O."/>
        </authorList>
    </citation>
    <scope>NUCLEOTIDE SEQUENCE</scope>
    <source>
        <strain evidence="15">BL</strain>
    </source>
</reference>
<dbReference type="Pfam" id="PF07715">
    <property type="entry name" value="Plug"/>
    <property type="match status" value="1"/>
</dbReference>
<feature type="domain" description="TonB-dependent receptor plug" evidence="14">
    <location>
        <begin position="65"/>
        <end position="175"/>
    </location>
</feature>
<comment type="similarity">
    <text evidence="9 11">Belongs to the TonB-dependent receptor family.</text>
</comment>
<evidence type="ECO:0000256" key="8">
    <source>
        <dbReference type="ARBA" id="ARBA00023237"/>
    </source>
</evidence>
<dbReference type="SUPFAM" id="SSF56935">
    <property type="entry name" value="Porins"/>
    <property type="match status" value="1"/>
</dbReference>
<keyword evidence="3 9" id="KW-1134">Transmembrane beta strand</keyword>
<dbReference type="InterPro" id="IPR036942">
    <property type="entry name" value="Beta-barrel_TonB_sf"/>
</dbReference>
<name>A0A9X4BH71_9GAMM</name>
<dbReference type="NCBIfam" id="TIGR01782">
    <property type="entry name" value="TonB-Xanth-Caul"/>
    <property type="match status" value="1"/>
</dbReference>
<evidence type="ECO:0000256" key="11">
    <source>
        <dbReference type="RuleBase" id="RU003357"/>
    </source>
</evidence>
<dbReference type="PANTHER" id="PTHR40980">
    <property type="entry name" value="PLUG DOMAIN-CONTAINING PROTEIN"/>
    <property type="match status" value="1"/>
</dbReference>
<keyword evidence="5 12" id="KW-0732">Signal</keyword>
<proteinExistence type="inferred from homology"/>
<evidence type="ECO:0000256" key="7">
    <source>
        <dbReference type="ARBA" id="ARBA00023136"/>
    </source>
</evidence>
<evidence type="ECO:0000256" key="4">
    <source>
        <dbReference type="ARBA" id="ARBA00022692"/>
    </source>
</evidence>
<dbReference type="CDD" id="cd01347">
    <property type="entry name" value="ligand_gated_channel"/>
    <property type="match status" value="1"/>
</dbReference>
<dbReference type="GO" id="GO:0009279">
    <property type="term" value="C:cell outer membrane"/>
    <property type="evidence" value="ECO:0007669"/>
    <property type="project" value="UniProtKB-SubCell"/>
</dbReference>
<evidence type="ECO:0000313" key="16">
    <source>
        <dbReference type="Proteomes" id="UP001139971"/>
    </source>
</evidence>
<keyword evidence="6 11" id="KW-0798">TonB box</keyword>
<keyword evidence="15" id="KW-0675">Receptor</keyword>
<dbReference type="PANTHER" id="PTHR40980:SF3">
    <property type="entry name" value="TONB-DEPENDENT RECEPTOR-LIKE BETA-BARREL DOMAIN-CONTAINING PROTEIN"/>
    <property type="match status" value="1"/>
</dbReference>
<keyword evidence="16" id="KW-1185">Reference proteome</keyword>
<feature type="signal peptide" evidence="12">
    <location>
        <begin position="1"/>
        <end position="24"/>
    </location>
</feature>
<comment type="subcellular location">
    <subcellularLocation>
        <location evidence="1 9">Cell outer membrane</location>
        <topology evidence="1 9">Multi-pass membrane protein</topology>
    </subcellularLocation>
</comment>
<keyword evidence="4 9" id="KW-0812">Transmembrane</keyword>
<keyword evidence="7 9" id="KW-0472">Membrane</keyword>
<evidence type="ECO:0000256" key="1">
    <source>
        <dbReference type="ARBA" id="ARBA00004571"/>
    </source>
</evidence>
<evidence type="ECO:0000313" key="15">
    <source>
        <dbReference type="EMBL" id="MDC8013770.1"/>
    </source>
</evidence>
<dbReference type="InterPro" id="IPR010917">
    <property type="entry name" value="TonB_rcpt_CS"/>
</dbReference>
<evidence type="ECO:0000256" key="12">
    <source>
        <dbReference type="SAM" id="SignalP"/>
    </source>
</evidence>
<dbReference type="AlphaFoldDB" id="A0A9X4BH71"/>
<keyword evidence="2 9" id="KW-0813">Transport</keyword>
<evidence type="ECO:0000256" key="9">
    <source>
        <dbReference type="PROSITE-ProRule" id="PRU01360"/>
    </source>
</evidence>
<gene>
    <name evidence="15" type="ORF">OD750_014605</name>
</gene>
<dbReference type="PROSITE" id="PS01156">
    <property type="entry name" value="TONB_DEPENDENT_REC_2"/>
    <property type="match status" value="1"/>
</dbReference>
<keyword evidence="8 9" id="KW-0998">Cell outer membrane</keyword>
<evidence type="ECO:0000256" key="5">
    <source>
        <dbReference type="ARBA" id="ARBA00022729"/>
    </source>
</evidence>
<evidence type="ECO:0000259" key="14">
    <source>
        <dbReference type="Pfam" id="PF07715"/>
    </source>
</evidence>
<evidence type="ECO:0000256" key="3">
    <source>
        <dbReference type="ARBA" id="ARBA00022452"/>
    </source>
</evidence>
<evidence type="ECO:0000256" key="6">
    <source>
        <dbReference type="ARBA" id="ARBA00023077"/>
    </source>
</evidence>
<dbReference type="InterPro" id="IPR012910">
    <property type="entry name" value="Plug_dom"/>
</dbReference>
<feature type="domain" description="TonB-dependent receptor-like beta-barrel" evidence="13">
    <location>
        <begin position="405"/>
        <end position="858"/>
    </location>
</feature>
<dbReference type="Gene3D" id="2.40.170.20">
    <property type="entry name" value="TonB-dependent receptor, beta-barrel domain"/>
    <property type="match status" value="1"/>
</dbReference>
<dbReference type="RefSeq" id="WP_263541418.1">
    <property type="nucleotide sequence ID" value="NZ_JAOVZO020000018.1"/>
</dbReference>
<comment type="caution">
    <text evidence="15">The sequence shown here is derived from an EMBL/GenBank/DDBJ whole genome shotgun (WGS) entry which is preliminary data.</text>
</comment>
<evidence type="ECO:0000259" key="13">
    <source>
        <dbReference type="Pfam" id="PF00593"/>
    </source>
</evidence>
<dbReference type="Gene3D" id="2.170.130.10">
    <property type="entry name" value="TonB-dependent receptor, plug domain"/>
    <property type="match status" value="1"/>
</dbReference>
<accession>A0A9X4BH71</accession>
<evidence type="ECO:0000256" key="2">
    <source>
        <dbReference type="ARBA" id="ARBA00022448"/>
    </source>
</evidence>
<dbReference type="InterPro" id="IPR010104">
    <property type="entry name" value="TonB_rcpt_bac"/>
</dbReference>
<dbReference type="Proteomes" id="UP001139971">
    <property type="component" value="Unassembled WGS sequence"/>
</dbReference>
<dbReference type="InterPro" id="IPR000531">
    <property type="entry name" value="Beta-barrel_TonB"/>
</dbReference>
<dbReference type="Pfam" id="PF00593">
    <property type="entry name" value="TonB_dep_Rec_b-barrel"/>
    <property type="match status" value="1"/>
</dbReference>
<sequence>MIHRKKILAVSIVAALGFYGVAQAETTAAAETEAQSSGDNRSTQELEEVVVKGIRQSLKASLDTKREAEAVVEAITAEDIGKFPNTNVAEAMITVPGVTIDRRFGQGERVSIDGTDPSLNLSFLDGHPVAQSIWLYGEQPNRGFDYTLIAPEILGRLEIYKSPEARLPEGSIGGTIFMHTRKPLDLEAGSISGSIGYSYSDQASEGKPNASLLFSTKNAAETFGITVAAQHYEEQVDRQGIEIFGYVPASTFTNATGVAGNVMVPNSVNAAWFQQKRERDSAAVNLQFKPTDRIEANLSALYIKENFDNYNQSVYSFTTWTPATVGAVDQLGNVRGGVAQSGHSSANGGAVIYDNQARESEVTTKGLDLNVQYSGETWTVGGQAGRSKSENPDIAQWFIEPVYQGGFSWDTHRGVTFDDPTAARNPANWRDAGWMGNRGAFSSEGKDTYYQLDFSRSFDSVFNQLLFGYRYTKHEEAYGLTVVGGVRLGSLADVGTIGYADTMGAFNGFSPGHGGHLYVGRDNVVRWVRNSPLDYAHPDPGSTINNTWALEQETDAFYAQLNFASDNGLHGNFGVRYVDTTTDATGYNPGGAAPVLPAPASWWQTKSTKYNKPLPSFNIAYDAADDIVLRLTGAQMIAWAPYNQMVNNTFLNDSTLTGAGGNADLKPYEAINFNATVEWYFAEQSVLAFGVFHKHMLNYIDRVARIERQYNSIRDNNPDQWAGMIGFNGCAADGFCDYSVSRPYNAGSAKIKGFTVNFQQPFGDTGFGIQANYTYADGETSQGNAMPYQSKDSISISPYYEKDNWTARITYNYRSNYLAGGYVAGAAPASVDDYTDVAASVSYAFTPNLSLSFDGSNLIDEKYFQYLGTKDYLAGQYSTGRRYMLTLRANF</sequence>
<feature type="chain" id="PRO_5040846535" evidence="12">
    <location>
        <begin position="25"/>
        <end position="891"/>
    </location>
</feature>
<dbReference type="EMBL" id="JAOVZO020000018">
    <property type="protein sequence ID" value="MDC8013770.1"/>
    <property type="molecule type" value="Genomic_DNA"/>
</dbReference>
<dbReference type="InterPro" id="IPR037066">
    <property type="entry name" value="Plug_dom_sf"/>
</dbReference>